<dbReference type="Proteomes" id="UP001484097">
    <property type="component" value="Unassembled WGS sequence"/>
</dbReference>
<sequence>MHLGDGRFVGHVLADTIEWACASVFSTESLVGAVAIADHLLHHHPEAFAATAALVEDLPLPRAGLLRARHAMSFADPRSESPKESMSRALIHQLGFEVPELQYRVVDANGHEVARADFQWKRTTVRSRALLGEFDGLWKYGADLSGPNGGADALEREKKRELMLARLGYDVVRWIDSDLTDPPAFARLLTENGVPLQESRAPCG</sequence>
<evidence type="ECO:0000313" key="1">
    <source>
        <dbReference type="EMBL" id="MEO9246412.1"/>
    </source>
</evidence>
<organism evidence="1 2">
    <name type="scientific">Citricoccus nitrophenolicus</name>
    <dbReference type="NCBI Taxonomy" id="863575"/>
    <lineage>
        <taxon>Bacteria</taxon>
        <taxon>Bacillati</taxon>
        <taxon>Actinomycetota</taxon>
        <taxon>Actinomycetes</taxon>
        <taxon>Micrococcales</taxon>
        <taxon>Micrococcaceae</taxon>
        <taxon>Citricoccus</taxon>
    </lineage>
</organism>
<evidence type="ECO:0000313" key="2">
    <source>
        <dbReference type="Proteomes" id="UP001484097"/>
    </source>
</evidence>
<evidence type="ECO:0008006" key="3">
    <source>
        <dbReference type="Google" id="ProtNLM"/>
    </source>
</evidence>
<proteinExistence type="predicted"/>
<comment type="caution">
    <text evidence="1">The sequence shown here is derived from an EMBL/GenBank/DDBJ whole genome shotgun (WGS) entry which is preliminary data.</text>
</comment>
<accession>A0ABV0IE36</accession>
<keyword evidence="2" id="KW-1185">Reference proteome</keyword>
<dbReference type="EMBL" id="JBDXMX010000001">
    <property type="protein sequence ID" value="MEO9246412.1"/>
    <property type="molecule type" value="Genomic_DNA"/>
</dbReference>
<protein>
    <recommendedName>
        <fullName evidence="3">DUF559 domain-containing protein</fullName>
    </recommendedName>
</protein>
<dbReference type="RefSeq" id="WP_347918428.1">
    <property type="nucleotide sequence ID" value="NZ_JBDXMX010000001.1"/>
</dbReference>
<name>A0ABV0IE36_9MICC</name>
<gene>
    <name evidence="1" type="ORF">ABDK96_01805</name>
</gene>
<reference evidence="1 2" key="1">
    <citation type="submission" date="2024-05" db="EMBL/GenBank/DDBJ databases">
        <authorList>
            <person name="Yi C."/>
        </authorList>
    </citation>
    <scope>NUCLEOTIDE SEQUENCE [LARGE SCALE GENOMIC DNA]</scope>
    <source>
        <strain evidence="1 2">XS13</strain>
    </source>
</reference>